<name>A0A1F7GIS8_9BACT</name>
<dbReference type="Pfam" id="PF08843">
    <property type="entry name" value="AbiEii"/>
    <property type="match status" value="1"/>
</dbReference>
<sequence>MAKTILTPFQKEVLDLISKNAHITQNFYLTGGTALAEFYLHHRLSEDLDLFSEQEFKLSHIQALVADISATLQLTKMDYRQQFGLYTFFLHRGTDMLKVDFNYYPFQPIGEKIFYNNALPIDSLHDIAVNKLQTIATQPRSRDFIDLYCILQQEKWTIETLRKEARNKFDWYVDEIQLGSRFLMVTELKDLPHILIPVKEKSWEDFWLEEAQKLKSDILE</sequence>
<evidence type="ECO:0000313" key="2">
    <source>
        <dbReference type="Proteomes" id="UP000176850"/>
    </source>
</evidence>
<evidence type="ECO:0000313" key="1">
    <source>
        <dbReference type="EMBL" id="OGK18910.1"/>
    </source>
</evidence>
<dbReference type="InterPro" id="IPR014942">
    <property type="entry name" value="AbiEii"/>
</dbReference>
<gene>
    <name evidence="1" type="ORF">A2799_00750</name>
</gene>
<evidence type="ECO:0008006" key="3">
    <source>
        <dbReference type="Google" id="ProtNLM"/>
    </source>
</evidence>
<organism evidence="1 2">
    <name type="scientific">Candidatus Roizmanbacteria bacterium RIFCSPHIGHO2_01_FULL_39_24</name>
    <dbReference type="NCBI Taxonomy" id="1802032"/>
    <lineage>
        <taxon>Bacteria</taxon>
        <taxon>Candidatus Roizmaniibacteriota</taxon>
    </lineage>
</organism>
<dbReference type="EMBL" id="MFZH01000022">
    <property type="protein sequence ID" value="OGK18910.1"/>
    <property type="molecule type" value="Genomic_DNA"/>
</dbReference>
<dbReference type="Gene3D" id="3.10.450.620">
    <property type="entry name" value="JHP933, nucleotidyltransferase-like core domain"/>
    <property type="match status" value="1"/>
</dbReference>
<comment type="caution">
    <text evidence="1">The sequence shown here is derived from an EMBL/GenBank/DDBJ whole genome shotgun (WGS) entry which is preliminary data.</text>
</comment>
<dbReference type="AlphaFoldDB" id="A0A1F7GIS8"/>
<protein>
    <recommendedName>
        <fullName evidence="3">Nucleotidyl transferase AbiEii/AbiGii toxin family protein</fullName>
    </recommendedName>
</protein>
<proteinExistence type="predicted"/>
<dbReference type="Proteomes" id="UP000176850">
    <property type="component" value="Unassembled WGS sequence"/>
</dbReference>
<accession>A0A1F7GIS8</accession>
<reference evidence="1 2" key="1">
    <citation type="journal article" date="2016" name="Nat. Commun.">
        <title>Thousands of microbial genomes shed light on interconnected biogeochemical processes in an aquifer system.</title>
        <authorList>
            <person name="Anantharaman K."/>
            <person name="Brown C.T."/>
            <person name="Hug L.A."/>
            <person name="Sharon I."/>
            <person name="Castelle C.J."/>
            <person name="Probst A.J."/>
            <person name="Thomas B.C."/>
            <person name="Singh A."/>
            <person name="Wilkins M.J."/>
            <person name="Karaoz U."/>
            <person name="Brodie E.L."/>
            <person name="Williams K.H."/>
            <person name="Hubbard S.S."/>
            <person name="Banfield J.F."/>
        </authorList>
    </citation>
    <scope>NUCLEOTIDE SEQUENCE [LARGE SCALE GENOMIC DNA]</scope>
</reference>